<dbReference type="InterPro" id="IPR038765">
    <property type="entry name" value="Papain-like_cys_pep_sf"/>
</dbReference>
<dbReference type="InterPro" id="IPR023346">
    <property type="entry name" value="Lysozyme-like_dom_sf"/>
</dbReference>
<evidence type="ECO:0000256" key="1">
    <source>
        <dbReference type="ARBA" id="ARBA00007074"/>
    </source>
</evidence>
<comment type="similarity">
    <text evidence="1">Belongs to the peptidase C40 family.</text>
</comment>
<evidence type="ECO:0000256" key="5">
    <source>
        <dbReference type="SAM" id="MobiDB-lite"/>
    </source>
</evidence>
<dbReference type="PANTHER" id="PTHR21666:SF270">
    <property type="entry name" value="MUREIN HYDROLASE ACTIVATOR ENVC"/>
    <property type="match status" value="1"/>
</dbReference>
<dbReference type="Gene3D" id="1.10.530.10">
    <property type="match status" value="1"/>
</dbReference>
<keyword evidence="4" id="KW-0788">Thiol protease</keyword>
<keyword evidence="3 7" id="KW-0378">Hydrolase</keyword>
<name>A0ABC8AZC3_9NOCA</name>
<evidence type="ECO:0000256" key="3">
    <source>
        <dbReference type="ARBA" id="ARBA00022801"/>
    </source>
</evidence>
<gene>
    <name evidence="7" type="ORF">NS506_05592</name>
    <name evidence="8" type="ORF">NSK11_contig00091-0012</name>
</gene>
<dbReference type="CDD" id="cd12797">
    <property type="entry name" value="M23_peptidase"/>
    <property type="match status" value="1"/>
</dbReference>
<reference evidence="9" key="1">
    <citation type="submission" date="2015-07" db="EMBL/GenBank/DDBJ databases">
        <title>Nocardia seriolae U-1 whole genome shotgun sequence.</title>
        <authorList>
            <person name="Imajoh M."/>
            <person name="Fukumoto Y."/>
            <person name="Sukeda M."/>
            <person name="Yamane J."/>
            <person name="Yamasaki K."/>
            <person name="Shimizu M."/>
            <person name="Ohnishi K."/>
            <person name="Oshima S."/>
        </authorList>
    </citation>
    <scope>NUCLEOTIDE SEQUENCE [LARGE SCALE GENOMIC DNA]</scope>
    <source>
        <strain evidence="9">U-1</strain>
    </source>
</reference>
<dbReference type="Gene3D" id="2.70.70.10">
    <property type="entry name" value="Glucose Permease (Domain IIA)"/>
    <property type="match status" value="1"/>
</dbReference>
<organism evidence="7 10">
    <name type="scientific">Nocardia seriolae</name>
    <dbReference type="NCBI Taxonomy" id="37332"/>
    <lineage>
        <taxon>Bacteria</taxon>
        <taxon>Bacillati</taxon>
        <taxon>Actinomycetota</taxon>
        <taxon>Actinomycetes</taxon>
        <taxon>Mycobacteriales</taxon>
        <taxon>Nocardiaceae</taxon>
        <taxon>Nocardia</taxon>
    </lineage>
</organism>
<evidence type="ECO:0000313" key="7">
    <source>
        <dbReference type="EMBL" id="APA99638.1"/>
    </source>
</evidence>
<reference evidence="7 10" key="3">
    <citation type="submission" date="2016-10" db="EMBL/GenBank/DDBJ databases">
        <title>Genome sequence of Nocardia seriolae strain EM150506, isolated from Anguila japonica.</title>
        <authorList>
            <person name="Han H.-J."/>
        </authorList>
    </citation>
    <scope>NUCLEOTIDE SEQUENCE [LARGE SCALE GENOMIC DNA]</scope>
    <source>
        <strain evidence="7 10">EM150506</strain>
    </source>
</reference>
<evidence type="ECO:0000313" key="10">
    <source>
        <dbReference type="Proteomes" id="UP000180166"/>
    </source>
</evidence>
<dbReference type="Pfam" id="PF01551">
    <property type="entry name" value="Peptidase_M23"/>
    <property type="match status" value="1"/>
</dbReference>
<keyword evidence="9" id="KW-1185">Reference proteome</keyword>
<dbReference type="InterPro" id="IPR050570">
    <property type="entry name" value="Cell_wall_metabolism_enzyme"/>
</dbReference>
<dbReference type="PROSITE" id="PS51935">
    <property type="entry name" value="NLPC_P60"/>
    <property type="match status" value="1"/>
</dbReference>
<evidence type="ECO:0000313" key="9">
    <source>
        <dbReference type="Proteomes" id="UP000037179"/>
    </source>
</evidence>
<dbReference type="AlphaFoldDB" id="A0ABC8AZC3"/>
<dbReference type="SUPFAM" id="SSF54001">
    <property type="entry name" value="Cysteine proteinases"/>
    <property type="match status" value="1"/>
</dbReference>
<keyword evidence="2" id="KW-0645">Protease</keyword>
<reference evidence="8 9" key="2">
    <citation type="journal article" date="2016" name="Genome Announc.">
        <title>Draft Genome Sequence of Erythromycin- and Oxytetracycline-Sensitive Nocardia seriolae Strain U-1 (NBRC 110359).</title>
        <authorList>
            <person name="Imajoh M."/>
            <person name="Sukeda M."/>
            <person name="Shimizu M."/>
            <person name="Yamane J."/>
            <person name="Ohnishi K."/>
            <person name="Oshima S."/>
        </authorList>
    </citation>
    <scope>NUCLEOTIDE SEQUENCE [LARGE SCALE GENOMIC DNA]</scope>
    <source>
        <strain evidence="8 9">U-1</strain>
    </source>
</reference>
<proteinExistence type="inferred from homology"/>
<dbReference type="Pfam" id="PF01464">
    <property type="entry name" value="SLT"/>
    <property type="match status" value="1"/>
</dbReference>
<dbReference type="PANTHER" id="PTHR21666">
    <property type="entry name" value="PEPTIDASE-RELATED"/>
    <property type="match status" value="1"/>
</dbReference>
<dbReference type="SUPFAM" id="SSF51261">
    <property type="entry name" value="Duplicated hybrid motif"/>
    <property type="match status" value="1"/>
</dbReference>
<dbReference type="KEGG" id="nsr:NS506_05592"/>
<dbReference type="Gene3D" id="3.90.1720.10">
    <property type="entry name" value="endopeptidase domain like (from Nostoc punctiforme)"/>
    <property type="match status" value="1"/>
</dbReference>
<evidence type="ECO:0000313" key="8">
    <source>
        <dbReference type="EMBL" id="GAP30679.1"/>
    </source>
</evidence>
<dbReference type="EMBL" id="CP017839">
    <property type="protein sequence ID" value="APA99638.1"/>
    <property type="molecule type" value="Genomic_DNA"/>
</dbReference>
<accession>A0ABC8AZC3</accession>
<dbReference type="SUPFAM" id="SSF53955">
    <property type="entry name" value="Lysozyme-like"/>
    <property type="match status" value="1"/>
</dbReference>
<dbReference type="EC" id="3.4.24.75" evidence="7"/>
<dbReference type="InterPro" id="IPR016047">
    <property type="entry name" value="M23ase_b-sheet_dom"/>
</dbReference>
<dbReference type="InterPro" id="IPR000064">
    <property type="entry name" value="NLP_P60_dom"/>
</dbReference>
<feature type="region of interest" description="Disordered" evidence="5">
    <location>
        <begin position="33"/>
        <end position="60"/>
    </location>
</feature>
<dbReference type="CDD" id="cd13399">
    <property type="entry name" value="Slt35-like"/>
    <property type="match status" value="1"/>
</dbReference>
<dbReference type="GeneID" id="93374043"/>
<dbReference type="RefSeq" id="WP_052486720.1">
    <property type="nucleotide sequence ID" value="NZ_AP028459.1"/>
</dbReference>
<dbReference type="Proteomes" id="UP000180166">
    <property type="component" value="Chromosome"/>
</dbReference>
<evidence type="ECO:0000256" key="2">
    <source>
        <dbReference type="ARBA" id="ARBA00022670"/>
    </source>
</evidence>
<dbReference type="EMBL" id="BBYQ01000091">
    <property type="protein sequence ID" value="GAP30679.1"/>
    <property type="molecule type" value="Genomic_DNA"/>
</dbReference>
<protein>
    <submittedName>
        <fullName evidence="7">Lysostaphin</fullName>
        <ecNumber evidence="7">3.4.24.75</ecNumber>
    </submittedName>
</protein>
<evidence type="ECO:0000256" key="4">
    <source>
        <dbReference type="ARBA" id="ARBA00022807"/>
    </source>
</evidence>
<evidence type="ECO:0000259" key="6">
    <source>
        <dbReference type="PROSITE" id="PS51935"/>
    </source>
</evidence>
<feature type="compositionally biased region" description="Polar residues" evidence="5">
    <location>
        <begin position="33"/>
        <end position="58"/>
    </location>
</feature>
<dbReference type="InterPro" id="IPR011055">
    <property type="entry name" value="Dup_hybrid_motif"/>
</dbReference>
<feature type="domain" description="NlpC/P60" evidence="6">
    <location>
        <begin position="535"/>
        <end position="659"/>
    </location>
</feature>
<dbReference type="GO" id="GO:0006508">
    <property type="term" value="P:proteolysis"/>
    <property type="evidence" value="ECO:0007669"/>
    <property type="project" value="UniProtKB-KW"/>
</dbReference>
<sequence>MKPKLLVGGTVGLILGLMTLVLVIILPASETSCGPGTPSLPTATSSRTEPNCPTTGSPVETGLGDGALRVLRCTVAHFGMMDMRGLVDDAAAPDLKSGRAVEFIVGTDSGKGDAIVSFLQENAAAFRVDYLIWKQRSWTPGAVAGTDWKPLDDRGDAARNHLDRVQVTIKDAAPTSTVLAPANASMAAAPGTVNEAGSIIGAGRHQYPISPSQFTVSDTFGARGGTHMGIDMAAPNGTPIYAAADGLVVASGAASGFGDWVVIDSLDGSGRRYSTVYGHMYDNGIFVRTGDIVQMGQHIADVGSNGESSGPHLHFELVPGGRLIGGHQVDPMPWLAGGSIPVPSMPYCENGFGTAGGNLASGRVPAELEIWYRRAGSLCPEISASLLAAQAQAESGFRADAVSPDGAQGIAQFMPGTAKALAPDGQPYIIDADGDGVASALEPADGIIGQGRYMCSIAKTIEGWMSEGKVSGDLTALTIAAYNAGEGAVLASGGMPNQIARHFTETRPYVQRILAAEPGFRSLGSDGRFQADDRADLGPQIVAAGQQWLGTPYVFGGGGPGGPTDGGFDQAGFTAAAVFAASGSTVTLPRTAEQQWEQGVEIQLINAKPGDLVFGAFGPRGPSDVGVYTGSGRMLHAESGGKVAEVPLSNGMKARRIGR</sequence>
<dbReference type="InterPro" id="IPR058593">
    <property type="entry name" value="ARB_07466-like_C"/>
</dbReference>
<dbReference type="GO" id="GO:0008234">
    <property type="term" value="F:cysteine-type peptidase activity"/>
    <property type="evidence" value="ECO:0007669"/>
    <property type="project" value="UniProtKB-KW"/>
</dbReference>
<dbReference type="InterPro" id="IPR008258">
    <property type="entry name" value="Transglycosylase_SLT_dom_1"/>
</dbReference>
<dbReference type="Pfam" id="PF26571">
    <property type="entry name" value="VldE"/>
    <property type="match status" value="1"/>
</dbReference>
<dbReference type="Pfam" id="PF00877">
    <property type="entry name" value="NLPC_P60"/>
    <property type="match status" value="1"/>
</dbReference>
<dbReference type="Proteomes" id="UP000037179">
    <property type="component" value="Unassembled WGS sequence"/>
</dbReference>